<dbReference type="InterPro" id="IPR000873">
    <property type="entry name" value="AMP-dep_synth/lig_dom"/>
</dbReference>
<dbReference type="GeneID" id="37202211"/>
<evidence type="ECO:0000313" key="3">
    <source>
        <dbReference type="Proteomes" id="UP000248961"/>
    </source>
</evidence>
<dbReference type="VEuPathDB" id="FungiDB:BO97DRAFT_438649"/>
<proteinExistence type="predicted"/>
<name>A0A395HGV8_ASPHC</name>
<dbReference type="GO" id="GO:0006631">
    <property type="term" value="P:fatty acid metabolic process"/>
    <property type="evidence" value="ECO:0007669"/>
    <property type="project" value="TreeGrafter"/>
</dbReference>
<feature type="domain" description="AMP-dependent synthetase/ligase" evidence="1">
    <location>
        <begin position="26"/>
        <end position="194"/>
    </location>
</feature>
<accession>A0A395HGV8</accession>
<dbReference type="OrthoDB" id="10253115at2759"/>
<dbReference type="Gene3D" id="3.40.50.980">
    <property type="match status" value="1"/>
</dbReference>
<dbReference type="RefSeq" id="XP_025546295.1">
    <property type="nucleotide sequence ID" value="XM_025697922.1"/>
</dbReference>
<evidence type="ECO:0000313" key="2">
    <source>
        <dbReference type="EMBL" id="RAL07141.1"/>
    </source>
</evidence>
<dbReference type="Gene3D" id="3.40.50.12780">
    <property type="entry name" value="N-terminal domain of ligase-like"/>
    <property type="match status" value="1"/>
</dbReference>
<dbReference type="InterPro" id="IPR042099">
    <property type="entry name" value="ANL_N_sf"/>
</dbReference>
<organism evidence="2 3">
    <name type="scientific">Aspergillus homomorphus (strain CBS 101889)</name>
    <dbReference type="NCBI Taxonomy" id="1450537"/>
    <lineage>
        <taxon>Eukaryota</taxon>
        <taxon>Fungi</taxon>
        <taxon>Dikarya</taxon>
        <taxon>Ascomycota</taxon>
        <taxon>Pezizomycotina</taxon>
        <taxon>Eurotiomycetes</taxon>
        <taxon>Eurotiomycetidae</taxon>
        <taxon>Eurotiales</taxon>
        <taxon>Aspergillaceae</taxon>
        <taxon>Aspergillus</taxon>
        <taxon>Aspergillus subgen. Circumdati</taxon>
    </lineage>
</organism>
<gene>
    <name evidence="2" type="ORF">BO97DRAFT_438649</name>
</gene>
<dbReference type="PANTHER" id="PTHR43201">
    <property type="entry name" value="ACYL-COA SYNTHETASE"/>
    <property type="match status" value="1"/>
</dbReference>
<dbReference type="Proteomes" id="UP000248961">
    <property type="component" value="Unassembled WGS sequence"/>
</dbReference>
<dbReference type="AlphaFoldDB" id="A0A395HGV8"/>
<dbReference type="SUPFAM" id="SSF56801">
    <property type="entry name" value="Acetyl-CoA synthetase-like"/>
    <property type="match status" value="1"/>
</dbReference>
<dbReference type="Pfam" id="PF00501">
    <property type="entry name" value="AMP-binding"/>
    <property type="match status" value="2"/>
</dbReference>
<dbReference type="EMBL" id="KZ824339">
    <property type="protein sequence ID" value="RAL07141.1"/>
    <property type="molecule type" value="Genomic_DNA"/>
</dbReference>
<dbReference type="InterPro" id="IPR045851">
    <property type="entry name" value="AMP-bd_C_sf"/>
</dbReference>
<reference evidence="2 3" key="1">
    <citation type="submission" date="2018-02" db="EMBL/GenBank/DDBJ databases">
        <title>The genomes of Aspergillus section Nigri reveals drivers in fungal speciation.</title>
        <authorList>
            <consortium name="DOE Joint Genome Institute"/>
            <person name="Vesth T.C."/>
            <person name="Nybo J."/>
            <person name="Theobald S."/>
            <person name="Brandl J."/>
            <person name="Frisvad J.C."/>
            <person name="Nielsen K.F."/>
            <person name="Lyhne E.K."/>
            <person name="Kogle M.E."/>
            <person name="Kuo A."/>
            <person name="Riley R."/>
            <person name="Clum A."/>
            <person name="Nolan M."/>
            <person name="Lipzen A."/>
            <person name="Salamov A."/>
            <person name="Henrissat B."/>
            <person name="Wiebenga A."/>
            <person name="De vries R.P."/>
            <person name="Grigoriev I.V."/>
            <person name="Mortensen U.H."/>
            <person name="Andersen M.R."/>
            <person name="Baker S.E."/>
        </authorList>
    </citation>
    <scope>NUCLEOTIDE SEQUENCE [LARGE SCALE GENOMIC DNA]</scope>
    <source>
        <strain evidence="2 3">CBS 101889</strain>
    </source>
</reference>
<feature type="domain" description="AMP-dependent synthetase/ligase" evidence="1">
    <location>
        <begin position="197"/>
        <end position="336"/>
    </location>
</feature>
<keyword evidence="3" id="KW-1185">Reference proteome</keyword>
<protein>
    <submittedName>
        <fullName evidence="2">Acetyl-CoA synthetase-like protein</fullName>
    </submittedName>
</protein>
<sequence length="453" mass="50629">MVPAPALVHGPTDPVLWHKTLGDLIDEQASRYGTKGAVIVPWQSVRLTYSQLAEKSRVLPQNILNMGLHPGDCVGIMARNRYQYTEVFLGAGRIGCPVVVLNNTYIPHELTRAVRQSSCKLVFISFSIGKQALTGHVDALRGSQSSNPELPELRRMVLLGEELPGQEGVKVHTGQTEIVRTISSEDILNLWFTSVSALYHGSSIVFPSDFFDVKQIVDTILIEDATVILGVPTMCIAELEVLAQLGRKPRRLRTGLASGSSVSQDLMNRLQEKWGSRRCRSRLSRGWMTPDEKRTSTVGRVIPHTAAKVVDRHGRILARGRGELCTSGFALQKGFWQNEQRTKEVMRRDETRVRRISFPERIEERRMAHASISEASVVGIKNERYGEVVGCFRKAIGAATKLCHDELRHDVSQTSGRHKAPQHIFWISNAAKHLLRDLGNRLARLDEVRARCG</sequence>
<dbReference type="Gene3D" id="3.30.300.30">
    <property type="match status" value="1"/>
</dbReference>
<dbReference type="PANTHER" id="PTHR43201:SF6">
    <property type="entry name" value="ACYL COA SYNTHETASE (EUROFUNG)"/>
    <property type="match status" value="1"/>
</dbReference>
<dbReference type="GO" id="GO:0031956">
    <property type="term" value="F:medium-chain fatty acid-CoA ligase activity"/>
    <property type="evidence" value="ECO:0007669"/>
    <property type="project" value="TreeGrafter"/>
</dbReference>
<dbReference type="STRING" id="1450537.A0A395HGV8"/>
<evidence type="ECO:0000259" key="1">
    <source>
        <dbReference type="Pfam" id="PF00501"/>
    </source>
</evidence>